<organism evidence="3 4">
    <name type="scientific">Nocardioides caricicola</name>
    <dbReference type="NCBI Taxonomy" id="634770"/>
    <lineage>
        <taxon>Bacteria</taxon>
        <taxon>Bacillati</taxon>
        <taxon>Actinomycetota</taxon>
        <taxon>Actinomycetes</taxon>
        <taxon>Propionibacteriales</taxon>
        <taxon>Nocardioidaceae</taxon>
        <taxon>Nocardioides</taxon>
    </lineage>
</organism>
<feature type="domain" description="Bacterial SCP orthologue" evidence="2">
    <location>
        <begin position="23"/>
        <end position="110"/>
    </location>
</feature>
<sequence>MPARLRIATPEQVVAATESGDVRFLTKHYLAVLEDRAPGHSVEVRVPPYAAVQVIPGVRHTRGTPPAVVEMDAATWLSLATGELAWADAESAGRVRASGERADLSPHLPLT</sequence>
<comment type="caution">
    <text evidence="3">The sequence shown here is derived from an EMBL/GenBank/DDBJ whole genome shotgun (WGS) entry which is preliminary data.</text>
</comment>
<feature type="compositionally biased region" description="Basic and acidic residues" evidence="1">
    <location>
        <begin position="91"/>
        <end position="104"/>
    </location>
</feature>
<dbReference type="Pfam" id="PF17844">
    <property type="entry name" value="SCP_3"/>
    <property type="match status" value="1"/>
</dbReference>
<protein>
    <submittedName>
        <fullName evidence="3">Sterol carrier family protein</fullName>
    </submittedName>
</protein>
<name>A0ABW0MVA4_9ACTN</name>
<dbReference type="SUPFAM" id="SSF55718">
    <property type="entry name" value="SCP-like"/>
    <property type="match status" value="1"/>
</dbReference>
<keyword evidence="4" id="KW-1185">Reference proteome</keyword>
<dbReference type="Gene3D" id="3.30.1050.40">
    <property type="match status" value="1"/>
</dbReference>
<dbReference type="InterPro" id="IPR041629">
    <property type="entry name" value="SCP_3"/>
</dbReference>
<accession>A0ABW0MVA4</accession>
<dbReference type="EMBL" id="JBHSMD010000001">
    <property type="protein sequence ID" value="MFC5491914.1"/>
    <property type="molecule type" value="Genomic_DNA"/>
</dbReference>
<dbReference type="RefSeq" id="WP_345177847.1">
    <property type="nucleotide sequence ID" value="NZ_BAABFQ010000006.1"/>
</dbReference>
<proteinExistence type="predicted"/>
<evidence type="ECO:0000259" key="2">
    <source>
        <dbReference type="Pfam" id="PF17844"/>
    </source>
</evidence>
<dbReference type="InterPro" id="IPR036527">
    <property type="entry name" value="SCP2_sterol-bd_dom_sf"/>
</dbReference>
<reference evidence="4" key="1">
    <citation type="journal article" date="2019" name="Int. J. Syst. Evol. Microbiol.">
        <title>The Global Catalogue of Microorganisms (GCM) 10K type strain sequencing project: providing services to taxonomists for standard genome sequencing and annotation.</title>
        <authorList>
            <consortium name="The Broad Institute Genomics Platform"/>
            <consortium name="The Broad Institute Genome Sequencing Center for Infectious Disease"/>
            <person name="Wu L."/>
            <person name="Ma J."/>
        </authorList>
    </citation>
    <scope>NUCLEOTIDE SEQUENCE [LARGE SCALE GENOMIC DNA]</scope>
    <source>
        <strain evidence="4">KACC 13778</strain>
    </source>
</reference>
<evidence type="ECO:0000313" key="3">
    <source>
        <dbReference type="EMBL" id="MFC5491914.1"/>
    </source>
</evidence>
<gene>
    <name evidence="3" type="ORF">ACFPKY_02325</name>
</gene>
<feature type="region of interest" description="Disordered" evidence="1">
    <location>
        <begin position="90"/>
        <end position="111"/>
    </location>
</feature>
<evidence type="ECO:0000313" key="4">
    <source>
        <dbReference type="Proteomes" id="UP001595956"/>
    </source>
</evidence>
<dbReference type="Proteomes" id="UP001595956">
    <property type="component" value="Unassembled WGS sequence"/>
</dbReference>
<evidence type="ECO:0000256" key="1">
    <source>
        <dbReference type="SAM" id="MobiDB-lite"/>
    </source>
</evidence>